<dbReference type="InterPro" id="IPR012924">
    <property type="entry name" value="TfuA_core"/>
</dbReference>
<evidence type="ECO:0000313" key="2">
    <source>
        <dbReference type="EMBL" id="WFS25431.1"/>
    </source>
</evidence>
<keyword evidence="2" id="KW-0614">Plasmid</keyword>
<sequence>MHSAVAKGEIEMRVIFAGPTVHGADLRTDGAYELRPPAGQGDVHRAVEDGATVIGLIDGVYDAVPAVWHKEILYGLSQGVHMFGAASIGALRAAECAPFGMVGIGKIYEGYASGLLEEDADVAQSHAPADLGYLPLSVPLVNARATLAQCRHLALVTLEEEARLQRTAEETFFKNRTYRQLVRDAISDVERASTVLAHLRANAVNPKLQDALRLIDRVIGTPDRRFSPQFDWRFHATSFWETQFCGDVKSMPPVKPAGD</sequence>
<geneLocation type="plasmid" evidence="2 3">
    <name>unnamed1</name>
</geneLocation>
<proteinExistence type="predicted"/>
<feature type="domain" description="TfuA-like core" evidence="1">
    <location>
        <begin position="58"/>
        <end position="177"/>
    </location>
</feature>
<accession>A0ABY8IPL7</accession>
<dbReference type="Proteomes" id="UP000318939">
    <property type="component" value="Plasmid unnamed1"/>
</dbReference>
<dbReference type="EMBL" id="CP117268">
    <property type="protein sequence ID" value="WFS25431.1"/>
    <property type="molecule type" value="Genomic_DNA"/>
</dbReference>
<evidence type="ECO:0000313" key="3">
    <source>
        <dbReference type="Proteomes" id="UP000318939"/>
    </source>
</evidence>
<reference evidence="2 3" key="2">
    <citation type="journal article" date="2023" name="MicrobiologyOpen">
        <title>Genomics of the tumorigenes clade of the family Rhizobiaceae and description of Rhizobium rhododendri sp. nov.</title>
        <authorList>
            <person name="Kuzmanovic N."/>
            <person name="diCenzo G.C."/>
            <person name="Bunk B."/>
            <person name="Sproeer C."/>
            <person name="Fruehling A."/>
            <person name="Neumann-Schaal M."/>
            <person name="Overmann J."/>
            <person name="Smalla K."/>
        </authorList>
    </citation>
    <scope>NUCLEOTIDE SEQUENCE [LARGE SCALE GENOMIC DNA]</scope>
    <source>
        <strain evidence="3">rho-6.2</strain>
        <plasmid evidence="2 3">unnamed1</plasmid>
    </source>
</reference>
<dbReference type="RefSeq" id="WP_224128731.1">
    <property type="nucleotide sequence ID" value="NZ_CP117268.1"/>
</dbReference>
<evidence type="ECO:0000259" key="1">
    <source>
        <dbReference type="Pfam" id="PF07812"/>
    </source>
</evidence>
<keyword evidence="3" id="KW-1185">Reference proteome</keyword>
<reference evidence="2 3" key="1">
    <citation type="journal article" date="2019" name="Phytopathology">
        <title>A Novel Group of Rhizobium tumorigenes-Like Agrobacteria Associated with Crown Gall Disease of Rhododendron and Blueberry.</title>
        <authorList>
            <person name="Kuzmanovic N."/>
            <person name="Behrens P."/>
            <person name="Idczak E."/>
            <person name="Wagner S."/>
            <person name="Gotz M."/>
            <person name="Sproer C."/>
            <person name="Bunk B."/>
            <person name="Overmann J."/>
            <person name="Smalla K."/>
        </authorList>
    </citation>
    <scope>NUCLEOTIDE SEQUENCE [LARGE SCALE GENOMIC DNA]</scope>
    <source>
        <strain evidence="3">rho-6.2</strain>
    </source>
</reference>
<protein>
    <submittedName>
        <fullName evidence="2">TfuA-like protein</fullName>
    </submittedName>
</protein>
<organism evidence="2 3">
    <name type="scientific">Rhizobium rhododendri</name>
    <dbReference type="NCBI Taxonomy" id="2506430"/>
    <lineage>
        <taxon>Bacteria</taxon>
        <taxon>Pseudomonadati</taxon>
        <taxon>Pseudomonadota</taxon>
        <taxon>Alphaproteobacteria</taxon>
        <taxon>Hyphomicrobiales</taxon>
        <taxon>Rhizobiaceae</taxon>
        <taxon>Rhizobium/Agrobacterium group</taxon>
        <taxon>Rhizobium</taxon>
    </lineage>
</organism>
<dbReference type="Pfam" id="PF07812">
    <property type="entry name" value="TfuA"/>
    <property type="match status" value="1"/>
</dbReference>
<gene>
    <name evidence="2" type="ORF">PR018_24725</name>
</gene>
<name>A0ABY8IPL7_9HYPH</name>